<name>A0A0R2CYI3_9LACO</name>
<dbReference type="GO" id="GO:0016740">
    <property type="term" value="F:transferase activity"/>
    <property type="evidence" value="ECO:0007669"/>
    <property type="project" value="UniProtKB-KW"/>
</dbReference>
<dbReference type="InterPro" id="IPR001173">
    <property type="entry name" value="Glyco_trans_2-like"/>
</dbReference>
<dbReference type="Gene3D" id="3.90.550.10">
    <property type="entry name" value="Spore Coat Polysaccharide Biosynthesis Protein SpsA, Chain A"/>
    <property type="match status" value="1"/>
</dbReference>
<organism evidence="8 9">
    <name type="scientific">Loigolactobacillus rennini DSM 20253</name>
    <dbReference type="NCBI Taxonomy" id="1423796"/>
    <lineage>
        <taxon>Bacteria</taxon>
        <taxon>Bacillati</taxon>
        <taxon>Bacillota</taxon>
        <taxon>Bacilli</taxon>
        <taxon>Lactobacillales</taxon>
        <taxon>Lactobacillaceae</taxon>
        <taxon>Loigolactobacillus</taxon>
    </lineage>
</organism>
<dbReference type="Proteomes" id="UP000051638">
    <property type="component" value="Unassembled WGS sequence"/>
</dbReference>
<dbReference type="Pfam" id="PF00535">
    <property type="entry name" value="Glycos_transf_2"/>
    <property type="match status" value="1"/>
</dbReference>
<dbReference type="GO" id="GO:0006487">
    <property type="term" value="P:protein N-linked glycosylation"/>
    <property type="evidence" value="ECO:0007669"/>
    <property type="project" value="TreeGrafter"/>
</dbReference>
<evidence type="ECO:0000313" key="9">
    <source>
        <dbReference type="Proteomes" id="UP000051638"/>
    </source>
</evidence>
<feature type="domain" description="Glycosyltransferase 2-like" evidence="6">
    <location>
        <begin position="6"/>
        <end position="139"/>
    </location>
</feature>
<keyword evidence="9" id="KW-1185">Reference proteome</keyword>
<dbReference type="Pfam" id="PF04138">
    <property type="entry name" value="GtrA_DPMS_TM"/>
    <property type="match status" value="1"/>
</dbReference>
<feature type="transmembrane region" description="Helical" evidence="5">
    <location>
        <begin position="261"/>
        <end position="279"/>
    </location>
</feature>
<reference evidence="8 9" key="1">
    <citation type="journal article" date="2015" name="Genome Announc.">
        <title>Expanding the biotechnology potential of lactobacilli through comparative genomics of 213 strains and associated genera.</title>
        <authorList>
            <person name="Sun Z."/>
            <person name="Harris H.M."/>
            <person name="McCann A."/>
            <person name="Guo C."/>
            <person name="Argimon S."/>
            <person name="Zhang W."/>
            <person name="Yang X."/>
            <person name="Jeffery I.B."/>
            <person name="Cooney J.C."/>
            <person name="Kagawa T.F."/>
            <person name="Liu W."/>
            <person name="Song Y."/>
            <person name="Salvetti E."/>
            <person name="Wrobel A."/>
            <person name="Rasinkangas P."/>
            <person name="Parkhill J."/>
            <person name="Rea M.C."/>
            <person name="O'Sullivan O."/>
            <person name="Ritari J."/>
            <person name="Douillard F.P."/>
            <person name="Paul Ross R."/>
            <person name="Yang R."/>
            <person name="Briner A.E."/>
            <person name="Felis G.E."/>
            <person name="de Vos W.M."/>
            <person name="Barrangou R."/>
            <person name="Klaenhammer T.R."/>
            <person name="Caufield P.W."/>
            <person name="Cui Y."/>
            <person name="Zhang H."/>
            <person name="O'Toole P.W."/>
        </authorList>
    </citation>
    <scope>NUCLEOTIDE SEQUENCE [LARGE SCALE GENOMIC DNA]</scope>
    <source>
        <strain evidence="8 9">DSM 20253</strain>
    </source>
</reference>
<evidence type="ECO:0000256" key="4">
    <source>
        <dbReference type="ARBA" id="ARBA00023136"/>
    </source>
</evidence>
<dbReference type="PANTHER" id="PTHR10859:SF114">
    <property type="entry name" value="DOLICHOL-PHOSPHATE MANNOSYLTRANSFERASE"/>
    <property type="match status" value="1"/>
</dbReference>
<feature type="domain" description="GtrA/DPMS transmembrane" evidence="7">
    <location>
        <begin position="230"/>
        <end position="351"/>
    </location>
</feature>
<dbReference type="AlphaFoldDB" id="A0A0R2CYI3"/>
<dbReference type="InterPro" id="IPR029044">
    <property type="entry name" value="Nucleotide-diphossugar_trans"/>
</dbReference>
<keyword evidence="3 5" id="KW-1133">Transmembrane helix</keyword>
<accession>A0A0R2CYI3</accession>
<evidence type="ECO:0000256" key="2">
    <source>
        <dbReference type="ARBA" id="ARBA00022692"/>
    </source>
</evidence>
<dbReference type="OrthoDB" id="9810303at2"/>
<evidence type="ECO:0000256" key="1">
    <source>
        <dbReference type="ARBA" id="ARBA00004141"/>
    </source>
</evidence>
<keyword evidence="4 5" id="KW-0472">Membrane</keyword>
<evidence type="ECO:0000313" key="8">
    <source>
        <dbReference type="EMBL" id="KRM92844.1"/>
    </source>
</evidence>
<dbReference type="GO" id="GO:0016020">
    <property type="term" value="C:membrane"/>
    <property type="evidence" value="ECO:0007669"/>
    <property type="project" value="UniProtKB-SubCell"/>
</dbReference>
<gene>
    <name evidence="8" type="ORF">FC24_GL000860</name>
</gene>
<dbReference type="SUPFAM" id="SSF53448">
    <property type="entry name" value="Nucleotide-diphospho-sugar transferases"/>
    <property type="match status" value="1"/>
</dbReference>
<evidence type="ECO:0000256" key="5">
    <source>
        <dbReference type="SAM" id="Phobius"/>
    </source>
</evidence>
<feature type="transmembrane region" description="Helical" evidence="5">
    <location>
        <begin position="236"/>
        <end position="255"/>
    </location>
</feature>
<feature type="transmembrane region" description="Helical" evidence="5">
    <location>
        <begin position="324"/>
        <end position="345"/>
    </location>
</feature>
<sequence>MVQVAVLIPALNPDQQLVQLIRKLQQVQSDLLAFVVVDDGSDNSHQPIFHKLAQFHEPKLHILHHVQNQGKGAALKTGLNYCLQHFPQIRGIATMDSDGQHTVTALQSCLQQFQKNPQHLVIGTRQFNQKIPFRSRFGNLLTSGLVRTFTHQNISDTQTGLRVIPVAYAQQLVHFPGNHYEFEFDMLLKAKAAGVTVTETPIPTIYLNGNRASHFRVVRDSLAIYSRFLKFSASSLISFFIDIGLFSLIMMLVEVHSLRNILVATIIARSLSAVVNYLINHHLVFGHAGQRTLLKYGCLLVVQMLASGYFTSVVTGILPDSAGSLTPTIAKIIVDLTLFILSYWVQRDVIFKEGRHVDN</sequence>
<keyword evidence="2 5" id="KW-0812">Transmembrane</keyword>
<evidence type="ECO:0000259" key="7">
    <source>
        <dbReference type="Pfam" id="PF04138"/>
    </source>
</evidence>
<keyword evidence="8" id="KW-0808">Transferase</keyword>
<dbReference type="RefSeq" id="WP_057874868.1">
    <property type="nucleotide sequence ID" value="NZ_AYYI01000105.1"/>
</dbReference>
<comment type="subcellular location">
    <subcellularLocation>
        <location evidence="1">Membrane</location>
        <topology evidence="1">Multi-pass membrane protein</topology>
    </subcellularLocation>
</comment>
<protein>
    <submittedName>
        <fullName evidence="8">Glycosyltransferase-like protein</fullName>
    </submittedName>
</protein>
<feature type="transmembrane region" description="Helical" evidence="5">
    <location>
        <begin position="299"/>
        <end position="318"/>
    </location>
</feature>
<dbReference type="PATRIC" id="fig|1423796.3.peg.881"/>
<dbReference type="STRING" id="1423796.FC24_GL000860"/>
<dbReference type="GO" id="GO:0000271">
    <property type="term" value="P:polysaccharide biosynthetic process"/>
    <property type="evidence" value="ECO:0007669"/>
    <property type="project" value="InterPro"/>
</dbReference>
<dbReference type="EMBL" id="AYYI01000105">
    <property type="protein sequence ID" value="KRM92844.1"/>
    <property type="molecule type" value="Genomic_DNA"/>
</dbReference>
<dbReference type="InterPro" id="IPR007267">
    <property type="entry name" value="GtrA_DPMS_TM"/>
</dbReference>
<dbReference type="PANTHER" id="PTHR10859">
    <property type="entry name" value="GLYCOSYL TRANSFERASE"/>
    <property type="match status" value="1"/>
</dbReference>
<dbReference type="CDD" id="cd04179">
    <property type="entry name" value="DPM_DPG-synthase_like"/>
    <property type="match status" value="1"/>
</dbReference>
<proteinExistence type="predicted"/>
<evidence type="ECO:0000259" key="6">
    <source>
        <dbReference type="Pfam" id="PF00535"/>
    </source>
</evidence>
<evidence type="ECO:0000256" key="3">
    <source>
        <dbReference type="ARBA" id="ARBA00022989"/>
    </source>
</evidence>
<comment type="caution">
    <text evidence="8">The sequence shown here is derived from an EMBL/GenBank/DDBJ whole genome shotgun (WGS) entry which is preliminary data.</text>
</comment>